<comment type="function">
    <text evidence="1 13">Converts 2,5-diamino-6-(ribosylamino)-4(3h)-pyrimidinone 5'-phosphate into 5-amino-6-(ribosylamino)-2,4(1h,3h)-pyrimidinedione 5'-phosphate.</text>
</comment>
<dbReference type="InterPro" id="IPR016192">
    <property type="entry name" value="APOBEC/CMP_deaminase_Zn-bd"/>
</dbReference>
<feature type="binding site" evidence="16">
    <location>
        <position position="55"/>
    </location>
    <ligand>
        <name>Zn(2+)</name>
        <dbReference type="ChEBI" id="CHEBI:29105"/>
        <note>catalytic</note>
    </ligand>
</feature>
<dbReference type="Gene3D" id="3.40.430.10">
    <property type="entry name" value="Dihydrofolate Reductase, subunit A"/>
    <property type="match status" value="1"/>
</dbReference>
<evidence type="ECO:0000256" key="16">
    <source>
        <dbReference type="PIRSR" id="PIRSR006769-3"/>
    </source>
</evidence>
<comment type="pathway">
    <text evidence="2 13">Cofactor biosynthesis; riboflavin biosynthesis; 5-amino-6-(D-ribitylamino)uracil from GTP: step 2/4.</text>
</comment>
<evidence type="ECO:0000256" key="14">
    <source>
        <dbReference type="PIRSR" id="PIRSR006769-1"/>
    </source>
</evidence>
<evidence type="ECO:0000256" key="6">
    <source>
        <dbReference type="ARBA" id="ARBA00022619"/>
    </source>
</evidence>
<organism evidence="18 19">
    <name type="scientific">Crenobacter caeni</name>
    <dbReference type="NCBI Taxonomy" id="2705474"/>
    <lineage>
        <taxon>Bacteria</taxon>
        <taxon>Pseudomonadati</taxon>
        <taxon>Pseudomonadota</taxon>
        <taxon>Betaproteobacteria</taxon>
        <taxon>Neisseriales</taxon>
        <taxon>Neisseriaceae</taxon>
        <taxon>Crenobacter</taxon>
    </lineage>
</organism>
<feature type="binding site" evidence="15">
    <location>
        <position position="209"/>
    </location>
    <ligand>
        <name>substrate</name>
    </ligand>
</feature>
<dbReference type="GO" id="GO:0008270">
    <property type="term" value="F:zinc ion binding"/>
    <property type="evidence" value="ECO:0007669"/>
    <property type="project" value="InterPro"/>
</dbReference>
<feature type="binding site" evidence="15">
    <location>
        <position position="296"/>
    </location>
    <ligand>
        <name>substrate</name>
    </ligand>
</feature>
<keyword evidence="10 13" id="KW-0521">NADP</keyword>
<dbReference type="CDD" id="cd01284">
    <property type="entry name" value="Riboflavin_deaminase-reductase"/>
    <property type="match status" value="1"/>
</dbReference>
<feature type="binding site" evidence="16">
    <location>
        <position position="89"/>
    </location>
    <ligand>
        <name>Zn(2+)</name>
        <dbReference type="ChEBI" id="CHEBI:29105"/>
        <note>catalytic</note>
    </ligand>
</feature>
<comment type="catalytic activity">
    <reaction evidence="13">
        <text>2,5-diamino-6-hydroxy-4-(5-phosphoribosylamino)-pyrimidine + H2O + H(+) = 5-amino-6-(5-phospho-D-ribosylamino)uracil + NH4(+)</text>
        <dbReference type="Rhea" id="RHEA:21868"/>
        <dbReference type="ChEBI" id="CHEBI:15377"/>
        <dbReference type="ChEBI" id="CHEBI:15378"/>
        <dbReference type="ChEBI" id="CHEBI:28938"/>
        <dbReference type="ChEBI" id="CHEBI:58453"/>
        <dbReference type="ChEBI" id="CHEBI:58614"/>
        <dbReference type="EC" id="3.5.4.26"/>
    </reaction>
</comment>
<feature type="binding site" evidence="15">
    <location>
        <position position="205"/>
    </location>
    <ligand>
        <name>NADP(+)</name>
        <dbReference type="ChEBI" id="CHEBI:58349"/>
    </ligand>
</feature>
<comment type="similarity">
    <text evidence="4 13">In the N-terminal section; belongs to the cytidine and deoxycytidylate deaminase family.</text>
</comment>
<feature type="binding site" evidence="15">
    <location>
        <position position="175"/>
    </location>
    <ligand>
        <name>NADP(+)</name>
        <dbReference type="ChEBI" id="CHEBI:58349"/>
    </ligand>
</feature>
<feature type="binding site" evidence="15">
    <location>
        <begin position="298"/>
        <end position="304"/>
    </location>
    <ligand>
        <name>NADP(+)</name>
        <dbReference type="ChEBI" id="CHEBI:58349"/>
    </ligand>
</feature>
<dbReference type="FunFam" id="3.40.140.10:FF:000025">
    <property type="entry name" value="Riboflavin biosynthesis protein RibD"/>
    <property type="match status" value="1"/>
</dbReference>
<evidence type="ECO:0000256" key="1">
    <source>
        <dbReference type="ARBA" id="ARBA00002151"/>
    </source>
</evidence>
<keyword evidence="19" id="KW-1185">Reference proteome</keyword>
<feature type="binding site" evidence="15">
    <location>
        <position position="227"/>
    </location>
    <ligand>
        <name>NADP(+)</name>
        <dbReference type="ChEBI" id="CHEBI:58349"/>
    </ligand>
</feature>
<comment type="caution">
    <text evidence="18">The sequence shown here is derived from an EMBL/GenBank/DDBJ whole genome shotgun (WGS) entry which is preliminary data.</text>
</comment>
<dbReference type="InterPro" id="IPR050765">
    <property type="entry name" value="Riboflavin_Biosynth_HTPR"/>
</dbReference>
<dbReference type="GO" id="GO:0008703">
    <property type="term" value="F:5-amino-6-(5-phosphoribosylamino)uracil reductase activity"/>
    <property type="evidence" value="ECO:0007669"/>
    <property type="project" value="UniProtKB-EC"/>
</dbReference>
<keyword evidence="8 13" id="KW-0378">Hydrolase</keyword>
<dbReference type="EC" id="3.5.4.26" evidence="13"/>
<dbReference type="InterPro" id="IPR004794">
    <property type="entry name" value="Eubact_RibD"/>
</dbReference>
<feature type="domain" description="CMP/dCMP-type deaminase" evidence="17">
    <location>
        <begin position="6"/>
        <end position="128"/>
    </location>
</feature>
<dbReference type="PANTHER" id="PTHR38011:SF7">
    <property type="entry name" value="2,5-DIAMINO-6-RIBOSYLAMINO-4(3H)-PYRIMIDINONE 5'-PHOSPHATE REDUCTASE"/>
    <property type="match status" value="1"/>
</dbReference>
<feature type="active site" description="Proton donor" evidence="14">
    <location>
        <position position="57"/>
    </location>
</feature>
<keyword evidence="9 13" id="KW-0862">Zinc</keyword>
<keyword evidence="11 13" id="KW-0560">Oxidoreductase</keyword>
<comment type="similarity">
    <text evidence="5 13">In the C-terminal section; belongs to the HTP reductase family.</text>
</comment>
<keyword evidence="6 13" id="KW-0686">Riboflavin biosynthesis</keyword>
<evidence type="ECO:0000256" key="11">
    <source>
        <dbReference type="ARBA" id="ARBA00023002"/>
    </source>
</evidence>
<dbReference type="Gene3D" id="3.40.140.10">
    <property type="entry name" value="Cytidine Deaminase, domain 2"/>
    <property type="match status" value="1"/>
</dbReference>
<evidence type="ECO:0000256" key="7">
    <source>
        <dbReference type="ARBA" id="ARBA00022723"/>
    </source>
</evidence>
<dbReference type="InterPro" id="IPR024072">
    <property type="entry name" value="DHFR-like_dom_sf"/>
</dbReference>
<evidence type="ECO:0000256" key="5">
    <source>
        <dbReference type="ARBA" id="ARBA00007417"/>
    </source>
</evidence>
<evidence type="ECO:0000256" key="8">
    <source>
        <dbReference type="ARBA" id="ARBA00022801"/>
    </source>
</evidence>
<dbReference type="GO" id="GO:0009231">
    <property type="term" value="P:riboflavin biosynthetic process"/>
    <property type="evidence" value="ECO:0007669"/>
    <property type="project" value="UniProtKB-UniPathway"/>
</dbReference>
<dbReference type="PANTHER" id="PTHR38011">
    <property type="entry name" value="DIHYDROFOLATE REDUCTASE FAMILY PROTEIN (AFU_ORTHOLOGUE AFUA_8G06820)"/>
    <property type="match status" value="1"/>
</dbReference>
<feature type="binding site" evidence="15">
    <location>
        <position position="159"/>
    </location>
    <ligand>
        <name>NADP(+)</name>
        <dbReference type="ChEBI" id="CHEBI:58349"/>
    </ligand>
</feature>
<feature type="binding site" evidence="15">
    <location>
        <position position="173"/>
    </location>
    <ligand>
        <name>substrate</name>
    </ligand>
</feature>
<comment type="pathway">
    <text evidence="3 13">Cofactor biosynthesis; riboflavin biosynthesis; 5-amino-6-(D-ribitylamino)uracil from GTP: step 3/4.</text>
</comment>
<dbReference type="GO" id="GO:0050661">
    <property type="term" value="F:NADP binding"/>
    <property type="evidence" value="ECO:0007669"/>
    <property type="project" value="InterPro"/>
</dbReference>
<dbReference type="UniPathway" id="UPA00275">
    <property type="reaction ID" value="UER00401"/>
</dbReference>
<dbReference type="Pfam" id="PF01872">
    <property type="entry name" value="RibD_C"/>
    <property type="match status" value="1"/>
</dbReference>
<feature type="binding site" evidence="15">
    <location>
        <position position="189"/>
    </location>
    <ligand>
        <name>substrate</name>
    </ligand>
</feature>
<dbReference type="PROSITE" id="PS00903">
    <property type="entry name" value="CYT_DCMP_DEAMINASES_1"/>
    <property type="match status" value="1"/>
</dbReference>
<dbReference type="InterPro" id="IPR002125">
    <property type="entry name" value="CMP_dCMP_dom"/>
</dbReference>
<dbReference type="EC" id="1.1.1.193" evidence="13"/>
<sequence length="369" mass="38593">MAAFSANDHAFMQRALRLAALGVNTTSPNPRVGCVIVQGEEVVGEGWHRRAGEPHAEVHALATAGERARGATAYVTLEPCSHHGRTPPCADALVRAGVARVVAAMVDPFPEVAGRGLARLREAGIAVDSGLLADEAAHLNKGFVSRVTRGRPWVTLKAGASVDGRTALANGASQWITSPEARLDVQRRRARSCAVLTGSGTVLADDPRLTVREIETSRQPTRVVLDSALTTSPQAVIYRADAPTLLATTCTDPSRHAPYLAQGVDVLVLPGADGRVDLDALLSALAARGVGELMVEAGATLNGALLSAGLVDEIVLYMAPMLLGADARGLFALPALQSLDQKVELAFKEVDRVGPDLRLSLTVGKQGKG</sequence>
<gene>
    <name evidence="18" type="primary">ribD</name>
    <name evidence="18" type="ORF">GZH52_16380</name>
</gene>
<dbReference type="NCBIfam" id="TIGR00227">
    <property type="entry name" value="ribD_Cterm"/>
    <property type="match status" value="1"/>
</dbReference>
<evidence type="ECO:0000259" key="17">
    <source>
        <dbReference type="PROSITE" id="PS51747"/>
    </source>
</evidence>
<keyword evidence="7 13" id="KW-0479">Metal-binding</keyword>
<dbReference type="AlphaFoldDB" id="A0A6B2KVP5"/>
<feature type="binding site" evidence="16">
    <location>
        <position position="80"/>
    </location>
    <ligand>
        <name>Zn(2+)</name>
        <dbReference type="ChEBI" id="CHEBI:29105"/>
        <note>catalytic</note>
    </ligand>
</feature>
<dbReference type="PIRSF" id="PIRSF006769">
    <property type="entry name" value="RibD"/>
    <property type="match status" value="1"/>
</dbReference>
<dbReference type="SUPFAM" id="SSF53597">
    <property type="entry name" value="Dihydrofolate reductase-like"/>
    <property type="match status" value="1"/>
</dbReference>
<dbReference type="GO" id="GO:0008835">
    <property type="term" value="F:diaminohydroxyphosphoribosylaminopyrimidine deaminase activity"/>
    <property type="evidence" value="ECO:0007669"/>
    <property type="project" value="UniProtKB-EC"/>
</dbReference>
<dbReference type="InterPro" id="IPR016193">
    <property type="entry name" value="Cytidine_deaminase-like"/>
</dbReference>
<evidence type="ECO:0000256" key="9">
    <source>
        <dbReference type="ARBA" id="ARBA00022833"/>
    </source>
</evidence>
<dbReference type="RefSeq" id="WP_163317989.1">
    <property type="nucleotide sequence ID" value="NZ_JAAGAA010000022.1"/>
</dbReference>
<dbReference type="EMBL" id="JAAGAA010000022">
    <property type="protein sequence ID" value="NDV14335.1"/>
    <property type="molecule type" value="Genomic_DNA"/>
</dbReference>
<dbReference type="Pfam" id="PF00383">
    <property type="entry name" value="dCMP_cyt_deam_1"/>
    <property type="match status" value="1"/>
</dbReference>
<evidence type="ECO:0000256" key="13">
    <source>
        <dbReference type="PIRNR" id="PIRNR006769"/>
    </source>
</evidence>
<evidence type="ECO:0000256" key="4">
    <source>
        <dbReference type="ARBA" id="ARBA00005259"/>
    </source>
</evidence>
<feature type="binding site" evidence="15">
    <location>
        <position position="212"/>
    </location>
    <ligand>
        <name>substrate</name>
    </ligand>
</feature>
<evidence type="ECO:0000256" key="2">
    <source>
        <dbReference type="ARBA" id="ARBA00004882"/>
    </source>
</evidence>
<keyword evidence="12" id="KW-0511">Multifunctional enzyme</keyword>
<dbReference type="InterPro" id="IPR011549">
    <property type="entry name" value="RibD_C"/>
</dbReference>
<evidence type="ECO:0000256" key="12">
    <source>
        <dbReference type="ARBA" id="ARBA00023268"/>
    </source>
</evidence>
<dbReference type="NCBIfam" id="TIGR00326">
    <property type="entry name" value="eubact_ribD"/>
    <property type="match status" value="1"/>
</dbReference>
<protein>
    <recommendedName>
        <fullName evidence="13">Riboflavin biosynthesis protein RibD</fullName>
    </recommendedName>
    <domain>
        <recommendedName>
            <fullName evidence="13">Diaminohydroxyphosphoribosylaminopyrimidine deaminase</fullName>
            <shortName evidence="13">DRAP deaminase</shortName>
            <ecNumber evidence="13">3.5.4.26</ecNumber>
        </recommendedName>
        <alternativeName>
            <fullName evidence="13">Riboflavin-specific deaminase</fullName>
        </alternativeName>
    </domain>
    <domain>
        <recommendedName>
            <fullName evidence="13">5-amino-6-(5-phosphoribosylamino)uracil reductase</fullName>
            <ecNumber evidence="13">1.1.1.193</ecNumber>
        </recommendedName>
        <alternativeName>
            <fullName evidence="13">HTP reductase</fullName>
        </alternativeName>
    </domain>
</protein>
<evidence type="ECO:0000256" key="3">
    <source>
        <dbReference type="ARBA" id="ARBA00004910"/>
    </source>
</evidence>
<proteinExistence type="inferred from homology"/>
<evidence type="ECO:0000256" key="10">
    <source>
        <dbReference type="ARBA" id="ARBA00022857"/>
    </source>
</evidence>
<feature type="binding site" evidence="15">
    <location>
        <position position="201"/>
    </location>
    <ligand>
        <name>NADP(+)</name>
        <dbReference type="ChEBI" id="CHEBI:58349"/>
    </ligand>
</feature>
<comment type="cofactor">
    <cofactor evidence="13 16">
        <name>Zn(2+)</name>
        <dbReference type="ChEBI" id="CHEBI:29105"/>
    </cofactor>
    <text evidence="13 16">Binds 1 zinc ion.</text>
</comment>
<comment type="catalytic activity">
    <reaction evidence="13">
        <text>5-amino-6-(5-phospho-D-ribitylamino)uracil + NADP(+) = 5-amino-6-(5-phospho-D-ribosylamino)uracil + NADPH + H(+)</text>
        <dbReference type="Rhea" id="RHEA:17845"/>
        <dbReference type="ChEBI" id="CHEBI:15378"/>
        <dbReference type="ChEBI" id="CHEBI:57783"/>
        <dbReference type="ChEBI" id="CHEBI:58349"/>
        <dbReference type="ChEBI" id="CHEBI:58421"/>
        <dbReference type="ChEBI" id="CHEBI:58453"/>
        <dbReference type="EC" id="1.1.1.193"/>
    </reaction>
</comment>
<name>A0A6B2KVP5_9NEIS</name>
<reference evidence="18 19" key="1">
    <citation type="submission" date="2020-02" db="EMBL/GenBank/DDBJ databases">
        <authorList>
            <person name="Yang Z."/>
        </authorList>
    </citation>
    <scope>NUCLEOTIDE SEQUENCE [LARGE SCALE GENOMIC DNA]</scope>
    <source>
        <strain evidence="18 19">HX-7-9</strain>
    </source>
</reference>
<dbReference type="SUPFAM" id="SSF53927">
    <property type="entry name" value="Cytidine deaminase-like"/>
    <property type="match status" value="1"/>
</dbReference>
<dbReference type="PROSITE" id="PS51747">
    <property type="entry name" value="CYT_DCMP_DEAMINASES_2"/>
    <property type="match status" value="1"/>
</dbReference>
<dbReference type="InterPro" id="IPR002734">
    <property type="entry name" value="RibDG_C"/>
</dbReference>
<evidence type="ECO:0000313" key="18">
    <source>
        <dbReference type="EMBL" id="NDV14335.1"/>
    </source>
</evidence>
<dbReference type="Proteomes" id="UP000482578">
    <property type="component" value="Unassembled WGS sequence"/>
</dbReference>
<accession>A0A6B2KVP5</accession>
<evidence type="ECO:0000256" key="15">
    <source>
        <dbReference type="PIRSR" id="PIRSR006769-2"/>
    </source>
</evidence>
<evidence type="ECO:0000313" key="19">
    <source>
        <dbReference type="Proteomes" id="UP000482578"/>
    </source>
</evidence>